<dbReference type="CDD" id="cd09858">
    <property type="entry name" value="PIN_MKT1"/>
    <property type="match status" value="1"/>
</dbReference>
<evidence type="ECO:0000259" key="4">
    <source>
        <dbReference type="Pfam" id="PF12247"/>
    </source>
</evidence>
<gene>
    <name evidence="5" type="ORF">GJ744_011357</name>
</gene>
<proteinExistence type="inferred from homology"/>
<dbReference type="InterPro" id="IPR022040">
    <property type="entry name" value="MKT1_N"/>
</dbReference>
<dbReference type="PANTHER" id="PTHR11081">
    <property type="entry name" value="FLAP ENDONUCLEASE FAMILY MEMBER"/>
    <property type="match status" value="1"/>
</dbReference>
<evidence type="ECO:0000259" key="3">
    <source>
        <dbReference type="Pfam" id="PF12246"/>
    </source>
</evidence>
<feature type="domain" description="Post-transcriptional regulator MKT1 C-terminal" evidence="3">
    <location>
        <begin position="494"/>
        <end position="731"/>
    </location>
</feature>
<dbReference type="InterPro" id="IPR022039">
    <property type="entry name" value="MKT1_C"/>
</dbReference>
<dbReference type="GO" id="GO:0006417">
    <property type="term" value="P:regulation of translation"/>
    <property type="evidence" value="ECO:0007669"/>
    <property type="project" value="UniProtKB-KW"/>
</dbReference>
<evidence type="ECO:0000313" key="5">
    <source>
        <dbReference type="EMBL" id="KAF7513091.1"/>
    </source>
</evidence>
<feature type="domain" description="Post-transcriptional regulator MKT1 N-terminal" evidence="4">
    <location>
        <begin position="325"/>
        <end position="412"/>
    </location>
</feature>
<dbReference type="InterPro" id="IPR029060">
    <property type="entry name" value="PIN-like_dom_sf"/>
</dbReference>
<comment type="caution">
    <text evidence="5">The sequence shown here is derived from an EMBL/GenBank/DDBJ whole genome shotgun (WGS) entry which is preliminary data.</text>
</comment>
<dbReference type="CDD" id="cd09902">
    <property type="entry name" value="H3TH_MKT1"/>
    <property type="match status" value="1"/>
</dbReference>
<dbReference type="Gene3D" id="3.40.50.1010">
    <property type="entry name" value="5'-nuclease"/>
    <property type="match status" value="1"/>
</dbReference>
<dbReference type="AlphaFoldDB" id="A0A8H7ATX1"/>
<evidence type="ECO:0000313" key="6">
    <source>
        <dbReference type="Proteomes" id="UP000606974"/>
    </source>
</evidence>
<accession>A0A8H7ATX1</accession>
<comment type="similarity">
    <text evidence="2">Belongs to the XPG/RAD2 endonuclease family.</text>
</comment>
<dbReference type="OrthoDB" id="17262at2759"/>
<dbReference type="Pfam" id="PF12246">
    <property type="entry name" value="MKT1_C"/>
    <property type="match status" value="1"/>
</dbReference>
<keyword evidence="6" id="KW-1185">Reference proteome</keyword>
<evidence type="ECO:0008006" key="7">
    <source>
        <dbReference type="Google" id="ProtNLM"/>
    </source>
</evidence>
<dbReference type="PANTHER" id="PTHR11081:SF32">
    <property type="entry name" value="POST-TRANSCRIPTIONAL REGULATOR MKT1"/>
    <property type="match status" value="1"/>
</dbReference>
<sequence length="734" mass="82149">MPVQSIEEWAAPRLQTFPFAALRHAVIGVDASHYLNLRFNSTTSNEPLLNAIGGIPFTLKTALRDDLESFQAVDATLVFVFEGLDYKNKELYTSPRTNATLKAHKDGWKEYYNKENGKEVAAERTLKAFAKASYPVENVTRYFQSLLSHHSVPFMVAPYSAAAQLAYLERPTSSNKAENTQYIDAIIGSADLFLFNVEKIITNFNTRQGTATFDALSKSACQDKLDKVPDDVFRDVQLLLGGPFLPTFPLLDKSGGPKVSAQDALTMLGGRSVIQLCHQWRDDPLVQALDYEDKYKRAVLSLKHHVVLDKEGKAILMGSEYDAGDAHEFIGLRLPEELYFYISRAMLGPRVPNWLTSGEIDLTLPVGCEDTEAYRHLLGNQLTSLQIQTICLLSNSMNRFYQTRNIKIKAWYAKETQKTINMKEEPSVKDRLLGWKVSEATLSEHPEVAATNQASFARFMEALKDPKCRQITTTRGNFPPLKSKPEILFNVMGRFLQLREFVNEKHELTGWGRALRKALSSLDAPDKLEDSVYLAIEALRLGLLDERHVALGSTKAKAADDVGPVKTLITKVACFGRLKHDCIGYSGPLDREMLAFQFMINAVRTSLRDLLETILVSMCLSGEVDRNRSDWSDIAFSLPLMNDNGAGLAIAASTYFDDVSRHGEKKDESVPSDVTKEEVKSNFSFIPQAPNITKNLKIAFNLWDAVCLGSKEVSKEVKNAKALEEANTWLSTMR</sequence>
<organism evidence="5 6">
    <name type="scientific">Endocarpon pusillum</name>
    <dbReference type="NCBI Taxonomy" id="364733"/>
    <lineage>
        <taxon>Eukaryota</taxon>
        <taxon>Fungi</taxon>
        <taxon>Dikarya</taxon>
        <taxon>Ascomycota</taxon>
        <taxon>Pezizomycotina</taxon>
        <taxon>Eurotiomycetes</taxon>
        <taxon>Chaetothyriomycetidae</taxon>
        <taxon>Verrucariales</taxon>
        <taxon>Verrucariaceae</taxon>
        <taxon>Endocarpon</taxon>
    </lineage>
</organism>
<protein>
    <recommendedName>
        <fullName evidence="7">XPG N-terminal domain-containing protein</fullName>
    </recommendedName>
</protein>
<dbReference type="Proteomes" id="UP000606974">
    <property type="component" value="Unassembled WGS sequence"/>
</dbReference>
<dbReference type="GO" id="GO:0003730">
    <property type="term" value="F:mRNA 3'-UTR binding"/>
    <property type="evidence" value="ECO:0007669"/>
    <property type="project" value="TreeGrafter"/>
</dbReference>
<evidence type="ECO:0000256" key="1">
    <source>
        <dbReference type="ARBA" id="ARBA00022845"/>
    </source>
</evidence>
<name>A0A8H7ATX1_9EURO</name>
<dbReference type="EMBL" id="JAACFV010000008">
    <property type="protein sequence ID" value="KAF7513091.1"/>
    <property type="molecule type" value="Genomic_DNA"/>
</dbReference>
<evidence type="ECO:0000256" key="2">
    <source>
        <dbReference type="ARBA" id="ARBA00024023"/>
    </source>
</evidence>
<dbReference type="SUPFAM" id="SSF88723">
    <property type="entry name" value="PIN domain-like"/>
    <property type="match status" value="1"/>
</dbReference>
<dbReference type="Pfam" id="PF12247">
    <property type="entry name" value="MKT1_N"/>
    <property type="match status" value="1"/>
</dbReference>
<reference evidence="5" key="1">
    <citation type="submission" date="2020-02" db="EMBL/GenBank/DDBJ databases">
        <authorList>
            <person name="Palmer J.M."/>
        </authorList>
    </citation>
    <scope>NUCLEOTIDE SEQUENCE</scope>
    <source>
        <strain evidence="5">EPUS1.4</strain>
        <tissue evidence="5">Thallus</tissue>
    </source>
</reference>
<keyword evidence="1" id="KW-0810">Translation regulation</keyword>
<dbReference type="InterPro" id="IPR006084">
    <property type="entry name" value="XPG/Rad2"/>
</dbReference>
<dbReference type="InterPro" id="IPR037314">
    <property type="entry name" value="MKT1_H3TH"/>
</dbReference>